<evidence type="ECO:0000313" key="1">
    <source>
        <dbReference type="EMBL" id="CAH1398240.1"/>
    </source>
</evidence>
<evidence type="ECO:0000313" key="2">
    <source>
        <dbReference type="Proteomes" id="UP001152798"/>
    </source>
</evidence>
<keyword evidence="2" id="KW-1185">Reference proteome</keyword>
<proteinExistence type="predicted"/>
<dbReference type="EMBL" id="OV725080">
    <property type="protein sequence ID" value="CAH1398240.1"/>
    <property type="molecule type" value="Genomic_DNA"/>
</dbReference>
<dbReference type="Proteomes" id="UP001152798">
    <property type="component" value="Chromosome 4"/>
</dbReference>
<sequence length="82" mass="9669">MQEARIRAHAPARTRLERKWRPQHCSVTVVGFGNVFGYQIGFFLRQDIELARLRRRLQLTSFTNRFLNGVCIPVVEWVTVVR</sequence>
<accession>A0A9P0HA72</accession>
<dbReference type="AlphaFoldDB" id="A0A9P0HA72"/>
<protein>
    <submittedName>
        <fullName evidence="1">Uncharacterized protein</fullName>
    </submittedName>
</protein>
<organism evidence="1 2">
    <name type="scientific">Nezara viridula</name>
    <name type="common">Southern green stink bug</name>
    <name type="synonym">Cimex viridulus</name>
    <dbReference type="NCBI Taxonomy" id="85310"/>
    <lineage>
        <taxon>Eukaryota</taxon>
        <taxon>Metazoa</taxon>
        <taxon>Ecdysozoa</taxon>
        <taxon>Arthropoda</taxon>
        <taxon>Hexapoda</taxon>
        <taxon>Insecta</taxon>
        <taxon>Pterygota</taxon>
        <taxon>Neoptera</taxon>
        <taxon>Paraneoptera</taxon>
        <taxon>Hemiptera</taxon>
        <taxon>Heteroptera</taxon>
        <taxon>Panheteroptera</taxon>
        <taxon>Pentatomomorpha</taxon>
        <taxon>Pentatomoidea</taxon>
        <taxon>Pentatomidae</taxon>
        <taxon>Pentatominae</taxon>
        <taxon>Nezara</taxon>
    </lineage>
</organism>
<name>A0A9P0HA72_NEZVI</name>
<reference evidence="1" key="1">
    <citation type="submission" date="2022-01" db="EMBL/GenBank/DDBJ databases">
        <authorList>
            <person name="King R."/>
        </authorList>
    </citation>
    <scope>NUCLEOTIDE SEQUENCE</scope>
</reference>
<gene>
    <name evidence="1" type="ORF">NEZAVI_LOCUS7932</name>
</gene>